<dbReference type="CDD" id="cd16713">
    <property type="entry name" value="RING-HC_BIRC2_3_7"/>
    <property type="match status" value="1"/>
</dbReference>
<dbReference type="InterPro" id="IPR050784">
    <property type="entry name" value="IAP"/>
</dbReference>
<gene>
    <name evidence="9" type="ORF">ACJMK2_018995</name>
</gene>
<feature type="region of interest" description="Disordered" evidence="7">
    <location>
        <begin position="163"/>
        <end position="190"/>
    </location>
</feature>
<dbReference type="CDD" id="cd00022">
    <property type="entry name" value="BIR"/>
    <property type="match status" value="2"/>
</dbReference>
<keyword evidence="2" id="KW-0053">Apoptosis</keyword>
<evidence type="ECO:0000256" key="7">
    <source>
        <dbReference type="SAM" id="MobiDB-lite"/>
    </source>
</evidence>
<feature type="compositionally biased region" description="Polar residues" evidence="7">
    <location>
        <begin position="771"/>
        <end position="790"/>
    </location>
</feature>
<feature type="region of interest" description="Disordered" evidence="7">
    <location>
        <begin position="211"/>
        <end position="257"/>
    </location>
</feature>
<dbReference type="FunFam" id="1.10.1170.10:FF:000002">
    <property type="entry name" value="Baculoviral IAP repeat containing 7"/>
    <property type="match status" value="1"/>
</dbReference>
<dbReference type="EMBL" id="JBJQND010000016">
    <property type="protein sequence ID" value="KAL3848117.1"/>
    <property type="molecule type" value="Genomic_DNA"/>
</dbReference>
<dbReference type="SUPFAM" id="SSF57924">
    <property type="entry name" value="Inhibitor of apoptosis (IAP) repeat"/>
    <property type="match status" value="2"/>
</dbReference>
<evidence type="ECO:0000259" key="8">
    <source>
        <dbReference type="PROSITE" id="PS50089"/>
    </source>
</evidence>
<feature type="compositionally biased region" description="Low complexity" evidence="7">
    <location>
        <begin position="791"/>
        <end position="810"/>
    </location>
</feature>
<feature type="region of interest" description="Disordered" evidence="7">
    <location>
        <begin position="760"/>
        <end position="857"/>
    </location>
</feature>
<dbReference type="InterPro" id="IPR013083">
    <property type="entry name" value="Znf_RING/FYVE/PHD"/>
</dbReference>
<evidence type="ECO:0000256" key="6">
    <source>
        <dbReference type="PROSITE-ProRule" id="PRU00175"/>
    </source>
</evidence>
<reference evidence="9 10" key="1">
    <citation type="submission" date="2024-11" db="EMBL/GenBank/DDBJ databases">
        <title>Chromosome-level genome assembly of the freshwater bivalve Anodonta woodiana.</title>
        <authorList>
            <person name="Chen X."/>
        </authorList>
    </citation>
    <scope>NUCLEOTIDE SEQUENCE [LARGE SCALE GENOMIC DNA]</scope>
    <source>
        <strain evidence="9">MN2024</strain>
        <tissue evidence="9">Gills</tissue>
    </source>
</reference>
<keyword evidence="4 6" id="KW-0863">Zinc-finger</keyword>
<dbReference type="AlphaFoldDB" id="A0ABD3UF64"/>
<feature type="compositionally biased region" description="Polar residues" evidence="7">
    <location>
        <begin position="1145"/>
        <end position="1170"/>
    </location>
</feature>
<dbReference type="PROSITE" id="PS01282">
    <property type="entry name" value="BIR_REPEAT_1"/>
    <property type="match status" value="1"/>
</dbReference>
<dbReference type="FunFam" id="1.10.1170.10:FF:000003">
    <property type="entry name" value="E3 ubiquitin-protein ligase XIAP"/>
    <property type="match status" value="1"/>
</dbReference>
<dbReference type="InterPro" id="IPR001841">
    <property type="entry name" value="Znf_RING"/>
</dbReference>
<feature type="compositionally biased region" description="Low complexity" evidence="7">
    <location>
        <begin position="1103"/>
        <end position="1114"/>
    </location>
</feature>
<comment type="caution">
    <text evidence="9">The sequence shown here is derived from an EMBL/GenBank/DDBJ whole genome shotgun (WGS) entry which is preliminary data.</text>
</comment>
<dbReference type="InterPro" id="IPR001370">
    <property type="entry name" value="BIR_rpt"/>
</dbReference>
<dbReference type="SMART" id="SM00238">
    <property type="entry name" value="BIR"/>
    <property type="match status" value="2"/>
</dbReference>
<evidence type="ECO:0000313" key="9">
    <source>
        <dbReference type="EMBL" id="KAL3848117.1"/>
    </source>
</evidence>
<evidence type="ECO:0000313" key="10">
    <source>
        <dbReference type="Proteomes" id="UP001634394"/>
    </source>
</evidence>
<organism evidence="9 10">
    <name type="scientific">Sinanodonta woodiana</name>
    <name type="common">Chinese pond mussel</name>
    <name type="synonym">Anodonta woodiana</name>
    <dbReference type="NCBI Taxonomy" id="1069815"/>
    <lineage>
        <taxon>Eukaryota</taxon>
        <taxon>Metazoa</taxon>
        <taxon>Spiralia</taxon>
        <taxon>Lophotrochozoa</taxon>
        <taxon>Mollusca</taxon>
        <taxon>Bivalvia</taxon>
        <taxon>Autobranchia</taxon>
        <taxon>Heteroconchia</taxon>
        <taxon>Palaeoheterodonta</taxon>
        <taxon>Unionida</taxon>
        <taxon>Unionoidea</taxon>
        <taxon>Unionidae</taxon>
        <taxon>Unioninae</taxon>
        <taxon>Sinanodonta</taxon>
    </lineage>
</organism>
<dbReference type="PROSITE" id="PS50143">
    <property type="entry name" value="BIR_REPEAT_2"/>
    <property type="match status" value="2"/>
</dbReference>
<dbReference type="GO" id="GO:0008270">
    <property type="term" value="F:zinc ion binding"/>
    <property type="evidence" value="ECO:0007669"/>
    <property type="project" value="UniProtKB-KW"/>
</dbReference>
<evidence type="ECO:0000256" key="1">
    <source>
        <dbReference type="ARBA" id="ARBA00006672"/>
    </source>
</evidence>
<evidence type="ECO:0000256" key="3">
    <source>
        <dbReference type="ARBA" id="ARBA00022723"/>
    </source>
</evidence>
<dbReference type="Gene3D" id="1.10.1170.10">
    <property type="entry name" value="Inhibitor Of Apoptosis Protein (2mihbC-IAP-1), Chain A"/>
    <property type="match status" value="2"/>
</dbReference>
<feature type="compositionally biased region" description="Polar residues" evidence="7">
    <location>
        <begin position="697"/>
        <end position="716"/>
    </location>
</feature>
<dbReference type="PANTHER" id="PTHR10044:SF139">
    <property type="entry name" value="DEATH-ASSOCIATED INHIBITOR OF APOPTOSIS 2"/>
    <property type="match status" value="1"/>
</dbReference>
<keyword evidence="3" id="KW-0479">Metal-binding</keyword>
<feature type="region of interest" description="Disordered" evidence="7">
    <location>
        <begin position="947"/>
        <end position="976"/>
    </location>
</feature>
<comment type="similarity">
    <text evidence="1">Belongs to the IAP family.</text>
</comment>
<dbReference type="SMART" id="SM00184">
    <property type="entry name" value="RING"/>
    <property type="match status" value="1"/>
</dbReference>
<feature type="region of interest" description="Disordered" evidence="7">
    <location>
        <begin position="409"/>
        <end position="431"/>
    </location>
</feature>
<feature type="compositionally biased region" description="Low complexity" evidence="7">
    <location>
        <begin position="956"/>
        <end position="971"/>
    </location>
</feature>
<keyword evidence="5" id="KW-0862">Zinc</keyword>
<feature type="compositionally biased region" description="Basic and acidic residues" evidence="7">
    <location>
        <begin position="223"/>
        <end position="232"/>
    </location>
</feature>
<dbReference type="Pfam" id="PF00653">
    <property type="entry name" value="BIR"/>
    <property type="match status" value="2"/>
</dbReference>
<feature type="region of interest" description="Disordered" evidence="7">
    <location>
        <begin position="692"/>
        <end position="716"/>
    </location>
</feature>
<dbReference type="Proteomes" id="UP001634394">
    <property type="component" value="Unassembled WGS sequence"/>
</dbReference>
<dbReference type="Gene3D" id="3.30.40.10">
    <property type="entry name" value="Zinc/RING finger domain, C3HC4 (zinc finger)"/>
    <property type="match status" value="1"/>
</dbReference>
<dbReference type="Pfam" id="PF13920">
    <property type="entry name" value="zf-C3HC4_3"/>
    <property type="match status" value="1"/>
</dbReference>
<feature type="domain" description="RING-type" evidence="8">
    <location>
        <begin position="1198"/>
        <end position="1233"/>
    </location>
</feature>
<accession>A0ABD3UF64</accession>
<keyword evidence="10" id="KW-1185">Reference proteome</keyword>
<dbReference type="EMBL" id="JBJQND010000016">
    <property type="protein sequence ID" value="KAL3848116.1"/>
    <property type="molecule type" value="Genomic_DNA"/>
</dbReference>
<sequence>MALDSIPNSSDFEYNMKLMTKPEIVRAEFLQFEDTFFLDTDFRDMPYWKNEYEGCDSETNAKQVNDKDILNLLPCFSEIMPEVCFKEEKKEHCIFLQLDEMAAPRENSKDSFQNIVPSLESSSESRLVLLENQDYDNSEASWEDDFKGIHDDGLHLPQKLWNDSDIKPENVHGTSLEQDSKDMQEETENETNVFREVKVISKITEDCSVSSDRMESSALQIHQRRENSKQENNEGISPSGSGIFHRKGSFSTLPKDNDCNSVKKNTSEIGIQVGLTEEKSHMKLGTNPASGEQIATSCTEKSKSKRGVSHDFVPMDEERSLLKSHNKEILESDTDDAVSLKTEEEFQTVYLEEHSDNHNENLSFNCVLSRNYPRQMEHREIQISQPDNEYMDLKRKPVRIISLDDDKMVGTDHASDKESKASDVVGEPSDSKIKQIDPCSLLENYVPLKVLHFPEVSIEKILQEERKTFQGENQNMGFKMKTCMSTEHSKKSHVWGSYQGKLALLLKMFFGCISILDRNSKYTVKVSDQPVNDRTRPKEDKFQDDEEHCKKDLKSHEFALLKEIVSTWYFFPMLARLMEFCLPSSLQTFFERLISGQPISQAERMSYEWLRLESFNTLPSSTRGTAIRLAQSGFYYTRQGTCIRCYACNVEHEGWNNTDNLHELHQRISPNCPFLGGYPTYPNFPIIPDTVHDGNNTERSASSATPTIPVIQDTTQSRVVETQPVVIPSINNSSTLNLDEMSVPPIAAADVYHQVPSETVQVEARREKAETQGSSSSWKQQQTNSNTRAGTSQPETSPSSSSMSHPQQPTDDAENTQYTNPGNFVLIIPARQGEDPGVDPTPQTMSERPKHPEHAPLSSRITSYTRWPTHLDQTPQQMAEAGFFYAGINDYTRCFQCGGGLRNWEPGDNPWIEHARWYPQCAYVLVKKGQKFVNAVLKKQTELLAAQNAQQNDSRSSTTTGTIISGTGTSSQLPSVQQPIAQSGKPRYFQNPNENDIANRLIDEMGYQRERVREAILEVKRRRGQQEITIEHAIDLLLADEERRTTPGRQNEAATMQELIQESEQLILHDDCSPPHSLECTAVPPPTGAEPNQHSGHQHKDFGGCSSGQQQRGQTDQSTVSGRIASPSQIRQNTSGPGSLALDVPSSSVGNQEGLQSNKSTAANGPSTPTLLEPISLPALDAESLKEEYLRLRDQNICKICMERKIDLVFLPCGHLMSCQVCGQALRFCPICRAKINGSAKTYLS</sequence>
<feature type="compositionally biased region" description="Basic and acidic residues" evidence="7">
    <location>
        <begin position="409"/>
        <end position="421"/>
    </location>
</feature>
<dbReference type="GO" id="GO:0006915">
    <property type="term" value="P:apoptotic process"/>
    <property type="evidence" value="ECO:0007669"/>
    <property type="project" value="UniProtKB-KW"/>
</dbReference>
<evidence type="ECO:0000256" key="2">
    <source>
        <dbReference type="ARBA" id="ARBA00022703"/>
    </source>
</evidence>
<feature type="region of interest" description="Disordered" evidence="7">
    <location>
        <begin position="1070"/>
        <end position="1170"/>
    </location>
</feature>
<name>A0ABD3UF64_SINWO</name>
<protein>
    <recommendedName>
        <fullName evidence="8">RING-type domain-containing protein</fullName>
    </recommendedName>
</protein>
<dbReference type="PROSITE" id="PS50089">
    <property type="entry name" value="ZF_RING_2"/>
    <property type="match status" value="1"/>
</dbReference>
<proteinExistence type="inferred from homology"/>
<feature type="compositionally biased region" description="Polar residues" evidence="7">
    <location>
        <begin position="1115"/>
        <end position="1137"/>
    </location>
</feature>
<dbReference type="PANTHER" id="PTHR10044">
    <property type="entry name" value="INHIBITOR OF APOPTOSIS"/>
    <property type="match status" value="1"/>
</dbReference>
<evidence type="ECO:0000256" key="4">
    <source>
        <dbReference type="ARBA" id="ARBA00022771"/>
    </source>
</evidence>
<evidence type="ECO:0000256" key="5">
    <source>
        <dbReference type="ARBA" id="ARBA00022833"/>
    </source>
</evidence>